<accession>A0A940YKT2</accession>
<dbReference type="EMBL" id="JAGQDE010000014">
    <property type="protein sequence ID" value="MBQ0960482.1"/>
    <property type="molecule type" value="Genomic_DNA"/>
</dbReference>
<dbReference type="Gene3D" id="3.30.70.3580">
    <property type="entry name" value="Antirestriction protein"/>
    <property type="match status" value="1"/>
</dbReference>
<keyword evidence="3" id="KW-1185">Reference proteome</keyword>
<dbReference type="InterPro" id="IPR042297">
    <property type="entry name" value="Antirestriction_sf"/>
</dbReference>
<dbReference type="Pfam" id="PF03230">
    <property type="entry name" value="Antirestrict"/>
    <property type="match status" value="1"/>
</dbReference>
<sequence length="155" mass="17229">MADTALCLASASPADDQRTILPTLVPGHLRLAFLPRVFGPRHYGQAEAEVYGWMGNLCPEYHGGYWQFYDLSNGGFYLAPEAKVTADQAGPVFVVRAPNGFEETMSYNAAGITATLYAINSLIWKGADHLEDAFYKLRDFAIEHRESRQILRAID</sequence>
<evidence type="ECO:0000256" key="1">
    <source>
        <dbReference type="ARBA" id="ARBA00008618"/>
    </source>
</evidence>
<dbReference type="InterPro" id="IPR004914">
    <property type="entry name" value="Antirestrict"/>
</dbReference>
<comment type="caution">
    <text evidence="2">The sequence shown here is derived from an EMBL/GenBank/DDBJ whole genome shotgun (WGS) entry which is preliminary data.</text>
</comment>
<protein>
    <submittedName>
        <fullName evidence="2">Antirestriction protein</fullName>
    </submittedName>
</protein>
<name>A0A940YKT2_9BURK</name>
<evidence type="ECO:0000313" key="2">
    <source>
        <dbReference type="EMBL" id="MBQ0960482.1"/>
    </source>
</evidence>
<comment type="similarity">
    <text evidence="1">Belongs to the antirestriction protein family.</text>
</comment>
<proteinExistence type="inferred from homology"/>
<dbReference type="Proteomes" id="UP000678374">
    <property type="component" value="Unassembled WGS sequence"/>
</dbReference>
<dbReference type="AlphaFoldDB" id="A0A940YKT2"/>
<gene>
    <name evidence="2" type="ORF">KAK06_16130</name>
</gene>
<organism evidence="2 3">
    <name type="scientific">Ideonella aquatica</name>
    <dbReference type="NCBI Taxonomy" id="2824119"/>
    <lineage>
        <taxon>Bacteria</taxon>
        <taxon>Pseudomonadati</taxon>
        <taxon>Pseudomonadota</taxon>
        <taxon>Betaproteobacteria</taxon>
        <taxon>Burkholderiales</taxon>
        <taxon>Sphaerotilaceae</taxon>
        <taxon>Ideonella</taxon>
    </lineage>
</organism>
<evidence type="ECO:0000313" key="3">
    <source>
        <dbReference type="Proteomes" id="UP000678374"/>
    </source>
</evidence>
<reference evidence="2" key="1">
    <citation type="submission" date="2021-04" db="EMBL/GenBank/DDBJ databases">
        <title>The genome sequence of Ideonella sp. 4Y11.</title>
        <authorList>
            <person name="Liu Y."/>
        </authorList>
    </citation>
    <scope>NUCLEOTIDE SEQUENCE</scope>
    <source>
        <strain evidence="2">4Y11</strain>
    </source>
</reference>